<dbReference type="EMBL" id="CAJVCH010038849">
    <property type="protein sequence ID" value="CAG7716472.1"/>
    <property type="molecule type" value="Genomic_DNA"/>
</dbReference>
<dbReference type="Proteomes" id="UP000708208">
    <property type="component" value="Unassembled WGS sequence"/>
</dbReference>
<feature type="non-terminal residue" evidence="1">
    <location>
        <position position="1"/>
    </location>
</feature>
<organism evidence="1 2">
    <name type="scientific">Allacma fusca</name>
    <dbReference type="NCBI Taxonomy" id="39272"/>
    <lineage>
        <taxon>Eukaryota</taxon>
        <taxon>Metazoa</taxon>
        <taxon>Ecdysozoa</taxon>
        <taxon>Arthropoda</taxon>
        <taxon>Hexapoda</taxon>
        <taxon>Collembola</taxon>
        <taxon>Symphypleona</taxon>
        <taxon>Sminthuridae</taxon>
        <taxon>Allacma</taxon>
    </lineage>
</organism>
<keyword evidence="2" id="KW-1185">Reference proteome</keyword>
<proteinExistence type="predicted"/>
<name>A0A8J2JEN6_9HEXA</name>
<gene>
    <name evidence="1" type="ORF">AFUS01_LOCUS5980</name>
</gene>
<comment type="caution">
    <text evidence="1">The sequence shown here is derived from an EMBL/GenBank/DDBJ whole genome shotgun (WGS) entry which is preliminary data.</text>
</comment>
<accession>A0A8J2JEN6</accession>
<sequence>GSELKMALVPGLILLNEALVLGPIQF</sequence>
<evidence type="ECO:0000313" key="1">
    <source>
        <dbReference type="EMBL" id="CAG7716472.1"/>
    </source>
</evidence>
<reference evidence="1" key="1">
    <citation type="submission" date="2021-06" db="EMBL/GenBank/DDBJ databases">
        <authorList>
            <person name="Hodson N. C."/>
            <person name="Mongue J. A."/>
            <person name="Jaron S. K."/>
        </authorList>
    </citation>
    <scope>NUCLEOTIDE SEQUENCE</scope>
</reference>
<evidence type="ECO:0000313" key="2">
    <source>
        <dbReference type="Proteomes" id="UP000708208"/>
    </source>
</evidence>
<dbReference type="AlphaFoldDB" id="A0A8J2JEN6"/>
<protein>
    <submittedName>
        <fullName evidence="1">Uncharacterized protein</fullName>
    </submittedName>
</protein>